<feature type="compositionally biased region" description="Acidic residues" evidence="1">
    <location>
        <begin position="291"/>
        <end position="301"/>
    </location>
</feature>
<evidence type="ECO:0000313" key="4">
    <source>
        <dbReference type="Proteomes" id="UP000644756"/>
    </source>
</evidence>
<dbReference type="RefSeq" id="WP_188532713.1">
    <property type="nucleotide sequence ID" value="NZ_BMGR01000014.1"/>
</dbReference>
<name>A0A917G1T4_9BACL</name>
<dbReference type="AlphaFoldDB" id="A0A917G1T4"/>
<feature type="region of interest" description="Disordered" evidence="1">
    <location>
        <begin position="291"/>
        <end position="311"/>
    </location>
</feature>
<protein>
    <submittedName>
        <fullName evidence="3">Uncharacterized protein</fullName>
    </submittedName>
</protein>
<accession>A0A917G1T4</accession>
<evidence type="ECO:0000256" key="2">
    <source>
        <dbReference type="SAM" id="Phobius"/>
    </source>
</evidence>
<reference evidence="3" key="2">
    <citation type="submission" date="2020-09" db="EMBL/GenBank/DDBJ databases">
        <authorList>
            <person name="Sun Q."/>
            <person name="Zhou Y."/>
        </authorList>
    </citation>
    <scope>NUCLEOTIDE SEQUENCE</scope>
    <source>
        <strain evidence="3">CGMCC 1.12987</strain>
    </source>
</reference>
<keyword evidence="2" id="KW-0812">Transmembrane</keyword>
<comment type="caution">
    <text evidence="3">The sequence shown here is derived from an EMBL/GenBank/DDBJ whole genome shotgun (WGS) entry which is preliminary data.</text>
</comment>
<evidence type="ECO:0000256" key="1">
    <source>
        <dbReference type="SAM" id="MobiDB-lite"/>
    </source>
</evidence>
<keyword evidence="2" id="KW-1133">Transmembrane helix</keyword>
<organism evidence="3 4">
    <name type="scientific">Paenibacillus abyssi</name>
    <dbReference type="NCBI Taxonomy" id="1340531"/>
    <lineage>
        <taxon>Bacteria</taxon>
        <taxon>Bacillati</taxon>
        <taxon>Bacillota</taxon>
        <taxon>Bacilli</taxon>
        <taxon>Bacillales</taxon>
        <taxon>Paenibacillaceae</taxon>
        <taxon>Paenibacillus</taxon>
    </lineage>
</organism>
<evidence type="ECO:0000313" key="3">
    <source>
        <dbReference type="EMBL" id="GGG18136.1"/>
    </source>
</evidence>
<gene>
    <name evidence="3" type="ORF">GCM10010916_38660</name>
</gene>
<dbReference type="Proteomes" id="UP000644756">
    <property type="component" value="Unassembled WGS sequence"/>
</dbReference>
<feature type="transmembrane region" description="Helical" evidence="2">
    <location>
        <begin position="6"/>
        <end position="22"/>
    </location>
</feature>
<reference evidence="3" key="1">
    <citation type="journal article" date="2014" name="Int. J. Syst. Evol. Microbiol.">
        <title>Complete genome sequence of Corynebacterium casei LMG S-19264T (=DSM 44701T), isolated from a smear-ripened cheese.</title>
        <authorList>
            <consortium name="US DOE Joint Genome Institute (JGI-PGF)"/>
            <person name="Walter F."/>
            <person name="Albersmeier A."/>
            <person name="Kalinowski J."/>
            <person name="Ruckert C."/>
        </authorList>
    </citation>
    <scope>NUCLEOTIDE SEQUENCE</scope>
    <source>
        <strain evidence="3">CGMCC 1.12987</strain>
    </source>
</reference>
<dbReference type="EMBL" id="BMGR01000014">
    <property type="protein sequence ID" value="GGG18136.1"/>
    <property type="molecule type" value="Genomic_DNA"/>
</dbReference>
<keyword evidence="4" id="KW-1185">Reference proteome</keyword>
<proteinExistence type="predicted"/>
<sequence length="311" mass="36429">MTVYMFILGGFMLFFSIFIFFAKQRKDRNEPVFGWQRKQHLEETGQAAQLKKKGGKDTQQKGMESLKELIGIEKIEYGIYRKKHNEYCVIVEADSVNYDLLSEGARQGIIMGYNALFRVIRFPIQILGQAVTQDLRKEETRFIENLKKSNEQVRDYNNRVVRHIKNRSELEFRVTRKVYYVIPFVPQPSKMGILTPEKRDELIRTNLQQRAWTIISMLRQCDVEARVLGSLKAMEVMKRALNRDRMLAHPIDEVEDKEKLASYVTWDFTSVPGYEDLVYNVEEVRSVVEDFLEEEQEEPGDTPERPLAAGE</sequence>
<keyword evidence="2" id="KW-0472">Membrane</keyword>